<accession>A0A369I8L1</accession>
<dbReference type="AlphaFoldDB" id="A0A369I8L1"/>
<keyword evidence="2" id="KW-0547">Nucleotide-binding</keyword>
<evidence type="ECO:0000259" key="1">
    <source>
        <dbReference type="Pfam" id="PF04326"/>
    </source>
</evidence>
<organism evidence="2 3">
    <name type="scientific">Runella aurantiaca</name>
    <dbReference type="NCBI Taxonomy" id="2282308"/>
    <lineage>
        <taxon>Bacteria</taxon>
        <taxon>Pseudomonadati</taxon>
        <taxon>Bacteroidota</taxon>
        <taxon>Cytophagia</taxon>
        <taxon>Cytophagales</taxon>
        <taxon>Spirosomataceae</taxon>
        <taxon>Runella</taxon>
    </lineage>
</organism>
<dbReference type="Pfam" id="PF04326">
    <property type="entry name" value="SLFN_AlbA_2"/>
    <property type="match status" value="1"/>
</dbReference>
<protein>
    <submittedName>
        <fullName evidence="2">ATP-binding protein</fullName>
    </submittedName>
</protein>
<dbReference type="Proteomes" id="UP000253141">
    <property type="component" value="Unassembled WGS sequence"/>
</dbReference>
<dbReference type="InterPro" id="IPR007421">
    <property type="entry name" value="Schlafen_AlbA_2_dom"/>
</dbReference>
<dbReference type="OrthoDB" id="1158700at2"/>
<feature type="domain" description="Schlafen AlbA-2" evidence="1">
    <location>
        <begin position="30"/>
        <end position="162"/>
    </location>
</feature>
<evidence type="ECO:0000313" key="2">
    <source>
        <dbReference type="EMBL" id="RDB06089.1"/>
    </source>
</evidence>
<dbReference type="RefSeq" id="WP_114460882.1">
    <property type="nucleotide sequence ID" value="NZ_QPIW01000006.1"/>
</dbReference>
<name>A0A369I8L1_9BACT</name>
<dbReference type="Gene3D" id="3.30.950.30">
    <property type="entry name" value="Schlafen, AAA domain"/>
    <property type="match status" value="1"/>
</dbReference>
<reference evidence="2 3" key="1">
    <citation type="submission" date="2018-07" db="EMBL/GenBank/DDBJ databases">
        <title>Genome analysis of Runella aurantiaca.</title>
        <authorList>
            <person name="Yang X."/>
        </authorList>
    </citation>
    <scope>NUCLEOTIDE SEQUENCE [LARGE SCALE GENOMIC DNA]</scope>
    <source>
        <strain evidence="2 3">YX9</strain>
    </source>
</reference>
<keyword evidence="2" id="KW-0067">ATP-binding</keyword>
<gene>
    <name evidence="2" type="ORF">DVG78_09635</name>
</gene>
<dbReference type="InterPro" id="IPR038461">
    <property type="entry name" value="Schlafen_AlbA_2_dom_sf"/>
</dbReference>
<evidence type="ECO:0000313" key="3">
    <source>
        <dbReference type="Proteomes" id="UP000253141"/>
    </source>
</evidence>
<comment type="caution">
    <text evidence="2">The sequence shown here is derived from an EMBL/GenBank/DDBJ whole genome shotgun (WGS) entry which is preliminary data.</text>
</comment>
<sequence length="345" mass="40354">MSYAELFFKKKLHELNYEDIENYFIDAQEESNLLELKSYAADKDQKNDHSAKEKKIYETICGLLNSEGGIIIWGAPVGKKAPGKKEQIFQGELSPVTKLIEKDGFIRTIAQLFSPVPNGVRFQMLKKNEGSYVYVIEVEDSLYKPHQYKGTYFMRLDGQTHTAPHYYVEALIRRITFPNLEGYLRIDGLHLNSYDTSNGVIMDFTFVIYNWTRLQNEYDIYCKVVTDAEVNTQFSEPNKLRKGHEIIWKNAAPILYYHNPLIIRDKVFFKTQELQMHDFKGFIIVFFGGKQSPLKYSKYRFMFANLYANNPHSDNNAYIIDKIENKYTHEMDIRDSDQIKGMIGR</sequence>
<keyword evidence="3" id="KW-1185">Reference proteome</keyword>
<dbReference type="EMBL" id="QPIW01000006">
    <property type="protein sequence ID" value="RDB06089.1"/>
    <property type="molecule type" value="Genomic_DNA"/>
</dbReference>
<dbReference type="GO" id="GO:0005524">
    <property type="term" value="F:ATP binding"/>
    <property type="evidence" value="ECO:0007669"/>
    <property type="project" value="UniProtKB-KW"/>
</dbReference>
<proteinExistence type="predicted"/>